<evidence type="ECO:0000313" key="1">
    <source>
        <dbReference type="EMBL" id="CAB5370619.1"/>
    </source>
</evidence>
<gene>
    <name evidence="1" type="ORF">CHRIB12_LOCUS12707</name>
</gene>
<dbReference type="Proteomes" id="UP000684084">
    <property type="component" value="Unassembled WGS sequence"/>
</dbReference>
<evidence type="ECO:0000313" key="2">
    <source>
        <dbReference type="Proteomes" id="UP000684084"/>
    </source>
</evidence>
<comment type="caution">
    <text evidence="1">The sequence shown here is derived from an EMBL/GenBank/DDBJ whole genome shotgun (WGS) entry which is preliminary data.</text>
</comment>
<proteinExistence type="predicted"/>
<accession>A0A915ZBR1</accession>
<dbReference type="EMBL" id="CAGKOT010000028">
    <property type="protein sequence ID" value="CAB5370619.1"/>
    <property type="molecule type" value="Genomic_DNA"/>
</dbReference>
<dbReference type="AlphaFoldDB" id="A0A915ZBR1"/>
<name>A0A915ZBR1_9GLOM</name>
<reference evidence="1" key="1">
    <citation type="submission" date="2020-05" db="EMBL/GenBank/DDBJ databases">
        <authorList>
            <person name="Rincon C."/>
            <person name="Sanders R I."/>
            <person name="Robbins C."/>
            <person name="Chaturvedi A."/>
        </authorList>
    </citation>
    <scope>NUCLEOTIDE SEQUENCE</scope>
    <source>
        <strain evidence="1">CHB12</strain>
    </source>
</reference>
<sequence length="527" mass="56534">MPHPRAHRSEDRIADGGRDHRRRRLAQADGDVLAFDKANVEFGHIGHAQRHIGVEIGVLDQAIDEFGAFMQRHAEAPQSGPLRLCERAIGIDDRPGIGDQSQLLDAHHAGPAINMDARDAGDPGRHVTFLPEAGGDAERGIGRQFLAPARAGCGAAYHFGLAQRPANGVGGRPGIATGPGQQFQAEGYRIAFHLQRGFIDEAFHRPIGPARPDRAQPARAEGGVGKIIGDGMDGLVADLIPMVRARNGEGIIGPAALGLGEEGRRVHLRRPTRSGVMLHRDHRIVLVEAHPHALHRGRAYRIEQRIVLPRQHHLDRAAQRLGGERGGDGIIAIEPPPKAATQHIGAQDDLGFGHAERLGECRQNQALPLVAGMDFEAAVLLEGERVEWFQLEMQHGAGGVDALQRAGGVGGLCPRVDDVERDAAIGLACQVGGMGLQVLFRRGRARPGGPGDLEQIGGADRGGVILRDHHHPAGHRVRRVLDDEVAQIAAHRLGLAVIDRHDLGAEARWRQFGPGIDHVGHLGVDAV</sequence>
<protein>
    <submittedName>
        <fullName evidence="1">Uncharacterized protein</fullName>
    </submittedName>
</protein>
<organism evidence="1 2">
    <name type="scientific">Rhizophagus irregularis</name>
    <dbReference type="NCBI Taxonomy" id="588596"/>
    <lineage>
        <taxon>Eukaryota</taxon>
        <taxon>Fungi</taxon>
        <taxon>Fungi incertae sedis</taxon>
        <taxon>Mucoromycota</taxon>
        <taxon>Glomeromycotina</taxon>
        <taxon>Glomeromycetes</taxon>
        <taxon>Glomerales</taxon>
        <taxon>Glomeraceae</taxon>
        <taxon>Rhizophagus</taxon>
    </lineage>
</organism>